<gene>
    <name evidence="2" type="ORF">AB6A40_000957</name>
</gene>
<keyword evidence="1" id="KW-0472">Membrane</keyword>
<accession>A0ABD6EBT0</accession>
<keyword evidence="1" id="KW-1133">Transmembrane helix</keyword>
<dbReference type="EMBL" id="JBGFUD010000312">
    <property type="protein sequence ID" value="MFH4974248.1"/>
    <property type="molecule type" value="Genomic_DNA"/>
</dbReference>
<evidence type="ECO:0000313" key="3">
    <source>
        <dbReference type="Proteomes" id="UP001608902"/>
    </source>
</evidence>
<dbReference type="AlphaFoldDB" id="A0ABD6EBT0"/>
<organism evidence="2 3">
    <name type="scientific">Gnathostoma spinigerum</name>
    <dbReference type="NCBI Taxonomy" id="75299"/>
    <lineage>
        <taxon>Eukaryota</taxon>
        <taxon>Metazoa</taxon>
        <taxon>Ecdysozoa</taxon>
        <taxon>Nematoda</taxon>
        <taxon>Chromadorea</taxon>
        <taxon>Rhabditida</taxon>
        <taxon>Spirurina</taxon>
        <taxon>Gnathostomatomorpha</taxon>
        <taxon>Gnathostomatoidea</taxon>
        <taxon>Gnathostomatidae</taxon>
        <taxon>Gnathostoma</taxon>
    </lineage>
</organism>
<reference evidence="2 3" key="1">
    <citation type="submission" date="2024-08" db="EMBL/GenBank/DDBJ databases">
        <title>Gnathostoma spinigerum genome.</title>
        <authorList>
            <person name="Gonzalez-Bertolin B."/>
            <person name="Monzon S."/>
            <person name="Zaballos A."/>
            <person name="Jimenez P."/>
            <person name="Dekumyoy P."/>
            <person name="Varona S."/>
            <person name="Cuesta I."/>
            <person name="Sumanam S."/>
            <person name="Adisakwattana P."/>
            <person name="Gasser R.B."/>
            <person name="Hernandez-Gonzalez A."/>
            <person name="Young N.D."/>
            <person name="Perteguer M.J."/>
        </authorList>
    </citation>
    <scope>NUCLEOTIDE SEQUENCE [LARGE SCALE GENOMIC DNA]</scope>
    <source>
        <strain evidence="2">AL3</strain>
        <tissue evidence="2">Liver</tissue>
    </source>
</reference>
<keyword evidence="1" id="KW-0812">Transmembrane</keyword>
<name>A0ABD6EBT0_9BILA</name>
<evidence type="ECO:0000313" key="2">
    <source>
        <dbReference type="EMBL" id="MFH4974248.1"/>
    </source>
</evidence>
<keyword evidence="3" id="KW-1185">Reference proteome</keyword>
<proteinExistence type="predicted"/>
<sequence>MRKMQFANANGPNFTSSTSFIDVNSVQPSCSSSSNKNLNSRSSVQLKYFREKFIDRNKTNNSSNANGECSLPFDVRQTSIVNGIESTISVAIATLPSRTRQLAFGSLKHQDSSSEQQVTETVHDFYTNETCSRVAKVLTAIIICITIIIIFEILSFAQNTTNEKAE</sequence>
<protein>
    <submittedName>
        <fullName evidence="2">Uncharacterized protein</fullName>
    </submittedName>
</protein>
<feature type="transmembrane region" description="Helical" evidence="1">
    <location>
        <begin position="137"/>
        <end position="157"/>
    </location>
</feature>
<dbReference type="Proteomes" id="UP001608902">
    <property type="component" value="Unassembled WGS sequence"/>
</dbReference>
<comment type="caution">
    <text evidence="2">The sequence shown here is derived from an EMBL/GenBank/DDBJ whole genome shotgun (WGS) entry which is preliminary data.</text>
</comment>
<evidence type="ECO:0000256" key="1">
    <source>
        <dbReference type="SAM" id="Phobius"/>
    </source>
</evidence>